<gene>
    <name evidence="7" type="ORF">ZOSMA_7G01480</name>
</gene>
<dbReference type="Proteomes" id="UP000036987">
    <property type="component" value="Unassembled WGS sequence"/>
</dbReference>
<keyword evidence="2" id="KW-0238">DNA-binding</keyword>
<evidence type="ECO:0000259" key="5">
    <source>
        <dbReference type="PROSITE" id="PS50934"/>
    </source>
</evidence>
<dbReference type="OrthoDB" id="118550at2759"/>
<dbReference type="PANTHER" id="PTHR12802">
    <property type="entry name" value="SWI/SNF COMPLEX-RELATED"/>
    <property type="match status" value="1"/>
</dbReference>
<evidence type="ECO:0000256" key="3">
    <source>
        <dbReference type="ARBA" id="ARBA00023163"/>
    </source>
</evidence>
<feature type="domain" description="SWIRM" evidence="5">
    <location>
        <begin position="28"/>
        <end position="125"/>
    </location>
</feature>
<evidence type="ECO:0000313" key="7">
    <source>
        <dbReference type="EMBL" id="KMZ58117.1"/>
    </source>
</evidence>
<keyword evidence="8" id="KW-1185">Reference proteome</keyword>
<evidence type="ECO:0000259" key="6">
    <source>
        <dbReference type="PROSITE" id="PS51293"/>
    </source>
</evidence>
<evidence type="ECO:0000256" key="1">
    <source>
        <dbReference type="ARBA" id="ARBA00023015"/>
    </source>
</evidence>
<protein>
    <submittedName>
        <fullName evidence="7">SWI/SNF complex subunit SMARCC2</fullName>
    </submittedName>
</protein>
<dbReference type="Gene3D" id="1.10.10.10">
    <property type="entry name" value="Winged helix-like DNA-binding domain superfamily/Winged helix DNA-binding domain"/>
    <property type="match status" value="1"/>
</dbReference>
<dbReference type="InterPro" id="IPR032451">
    <property type="entry name" value="SMARCC_C"/>
</dbReference>
<dbReference type="Pfam" id="PF16495">
    <property type="entry name" value="SWIRM-assoc_1"/>
    <property type="match status" value="1"/>
</dbReference>
<dbReference type="SUPFAM" id="SSF46689">
    <property type="entry name" value="Homeodomain-like"/>
    <property type="match status" value="2"/>
</dbReference>
<dbReference type="EMBL" id="LFYR01001978">
    <property type="protein sequence ID" value="KMZ58117.1"/>
    <property type="molecule type" value="Genomic_DNA"/>
</dbReference>
<dbReference type="FunFam" id="1.10.10.10:FF:000020">
    <property type="entry name" value="SWI/SNF complex subunit SMARCC2 isoform c"/>
    <property type="match status" value="1"/>
</dbReference>
<sequence length="528" mass="59306">MAEPQRGRIDGGASETILSTIPPDLDLYTIPARSSWFRWDDIHETEKLSIPSFFDSSSISRNPKVYKEYRDFMINKYREDPTRRLTFTEVRKFLIGDAGTLYRVFTFLDNSGLINFSVDGIKDDFLDGDEKFPVIVAEDGPPGAVRVIGNLNVKNAVEKIGASSGRRGTKDGGRGFRFPPLTSYTDVFGTDGGGTSVPCRKCGDDCRSGYYESKEGSQFVCEKCFKIEISEGLKSEDDFMFVSNRSCVNSKWTDDETLHLLEALIAKKNDWDLVSDQARRTKQECIVKLVQLPLGEYDVVNKLKGPSTIIGDKHHAKIDVDRKETLEEDTTNVEPSLKKQRIVDWSHATESLMEQVASLSTIAGPQVAASAAKASIAELCKESSYAKKVFRLDKENNDPESFNEPMITEEFETKRAELSSEKNFSHQAFKVRAAIGTAFGSVAAHAVMLATQEEREIEHLVASIIEMQMKKVQCKIKHLKELESIMETEYKHTQQMKKSILSEWIQLLQMAPNSAGIAKWRQKSLNSA</sequence>
<dbReference type="PROSITE" id="PS50934">
    <property type="entry name" value="SWIRM"/>
    <property type="match status" value="1"/>
</dbReference>
<dbReference type="GO" id="GO:0005634">
    <property type="term" value="C:nucleus"/>
    <property type="evidence" value="ECO:0007669"/>
    <property type="project" value="UniProtKB-ARBA"/>
</dbReference>
<dbReference type="InterPro" id="IPR036388">
    <property type="entry name" value="WH-like_DNA-bd_sf"/>
</dbReference>
<evidence type="ECO:0000256" key="4">
    <source>
        <dbReference type="ARBA" id="ARBA00023242"/>
    </source>
</evidence>
<dbReference type="InterPro" id="IPR017884">
    <property type="entry name" value="SANT_dom"/>
</dbReference>
<evidence type="ECO:0000313" key="8">
    <source>
        <dbReference type="Proteomes" id="UP000036987"/>
    </source>
</evidence>
<feature type="domain" description="SANT" evidence="6">
    <location>
        <begin position="249"/>
        <end position="297"/>
    </location>
</feature>
<evidence type="ECO:0000256" key="2">
    <source>
        <dbReference type="ARBA" id="ARBA00023125"/>
    </source>
</evidence>
<keyword evidence="3" id="KW-0804">Transcription</keyword>
<dbReference type="InterPro" id="IPR009057">
    <property type="entry name" value="Homeodomain-like_sf"/>
</dbReference>
<keyword evidence="4" id="KW-0539">Nucleus</keyword>
<keyword evidence="1" id="KW-0805">Transcription regulation</keyword>
<dbReference type="AlphaFoldDB" id="A0A0K9NPY4"/>
<proteinExistence type="predicted"/>
<dbReference type="GO" id="GO:0003677">
    <property type="term" value="F:DNA binding"/>
    <property type="evidence" value="ECO:0007669"/>
    <property type="project" value="UniProtKB-KW"/>
</dbReference>
<accession>A0A0K9NPY4</accession>
<comment type="caution">
    <text evidence="7">The sequence shown here is derived from an EMBL/GenBank/DDBJ whole genome shotgun (WGS) entry which is preliminary data.</text>
</comment>
<dbReference type="InterPro" id="IPR007526">
    <property type="entry name" value="SWIRM"/>
</dbReference>
<reference evidence="8" key="1">
    <citation type="journal article" date="2016" name="Nature">
        <title>The genome of the seagrass Zostera marina reveals angiosperm adaptation to the sea.</title>
        <authorList>
            <person name="Olsen J.L."/>
            <person name="Rouze P."/>
            <person name="Verhelst B."/>
            <person name="Lin Y.-C."/>
            <person name="Bayer T."/>
            <person name="Collen J."/>
            <person name="Dattolo E."/>
            <person name="De Paoli E."/>
            <person name="Dittami S."/>
            <person name="Maumus F."/>
            <person name="Michel G."/>
            <person name="Kersting A."/>
            <person name="Lauritano C."/>
            <person name="Lohaus R."/>
            <person name="Toepel M."/>
            <person name="Tonon T."/>
            <person name="Vanneste K."/>
            <person name="Amirebrahimi M."/>
            <person name="Brakel J."/>
            <person name="Bostroem C."/>
            <person name="Chovatia M."/>
            <person name="Grimwood J."/>
            <person name="Jenkins J.W."/>
            <person name="Jueterbock A."/>
            <person name="Mraz A."/>
            <person name="Stam W.T."/>
            <person name="Tice H."/>
            <person name="Bornberg-Bauer E."/>
            <person name="Green P.J."/>
            <person name="Pearson G.A."/>
            <person name="Procaccini G."/>
            <person name="Duarte C.M."/>
            <person name="Schmutz J."/>
            <person name="Reusch T.B.H."/>
            <person name="Van de Peer Y."/>
        </authorList>
    </citation>
    <scope>NUCLEOTIDE SEQUENCE [LARGE SCALE GENOMIC DNA]</scope>
    <source>
        <strain evidence="8">cv. Finnish</strain>
    </source>
</reference>
<dbReference type="Pfam" id="PF04433">
    <property type="entry name" value="SWIRM"/>
    <property type="match status" value="1"/>
</dbReference>
<dbReference type="OMA" id="MFISTTY"/>
<dbReference type="STRING" id="29655.A0A0K9NPY4"/>
<organism evidence="7 8">
    <name type="scientific">Zostera marina</name>
    <name type="common">Eelgrass</name>
    <dbReference type="NCBI Taxonomy" id="29655"/>
    <lineage>
        <taxon>Eukaryota</taxon>
        <taxon>Viridiplantae</taxon>
        <taxon>Streptophyta</taxon>
        <taxon>Embryophyta</taxon>
        <taxon>Tracheophyta</taxon>
        <taxon>Spermatophyta</taxon>
        <taxon>Magnoliopsida</taxon>
        <taxon>Liliopsida</taxon>
        <taxon>Zosteraceae</taxon>
        <taxon>Zostera</taxon>
    </lineage>
</organism>
<name>A0A0K9NPY4_ZOSMR</name>
<dbReference type="PANTHER" id="PTHR12802:SF140">
    <property type="entry name" value="SWI_SNF COMPLEX SUBUNIT SWI3A"/>
    <property type="match status" value="1"/>
</dbReference>
<dbReference type="PROSITE" id="PS51293">
    <property type="entry name" value="SANT"/>
    <property type="match status" value="1"/>
</dbReference>